<dbReference type="STRING" id="58919.A0A316ZFF2"/>
<dbReference type="GO" id="GO:0012505">
    <property type="term" value="C:endomembrane system"/>
    <property type="evidence" value="ECO:0007669"/>
    <property type="project" value="UniProtKB-SubCell"/>
</dbReference>
<feature type="transmembrane region" description="Helical" evidence="10">
    <location>
        <begin position="959"/>
        <end position="981"/>
    </location>
</feature>
<evidence type="ECO:0000259" key="11">
    <source>
        <dbReference type="Pfam" id="PF01699"/>
    </source>
</evidence>
<dbReference type="Proteomes" id="UP000245946">
    <property type="component" value="Unassembled WGS sequence"/>
</dbReference>
<dbReference type="FunFam" id="1.20.1420.30:FF:000014">
    <property type="entry name" value="Cation/H+ exchanger protein 2"/>
    <property type="match status" value="1"/>
</dbReference>
<keyword evidence="7" id="KW-0406">Ion transport</keyword>
<dbReference type="GO" id="GO:0005774">
    <property type="term" value="C:vacuolar membrane"/>
    <property type="evidence" value="ECO:0007669"/>
    <property type="project" value="UniProtKB-ARBA"/>
</dbReference>
<evidence type="ECO:0000256" key="3">
    <source>
        <dbReference type="ARBA" id="ARBA00022448"/>
    </source>
</evidence>
<feature type="region of interest" description="Disordered" evidence="9">
    <location>
        <begin position="1181"/>
        <end position="1213"/>
    </location>
</feature>
<dbReference type="GO" id="GO:0006874">
    <property type="term" value="P:intracellular calcium ion homeostasis"/>
    <property type="evidence" value="ECO:0007669"/>
    <property type="project" value="TreeGrafter"/>
</dbReference>
<feature type="compositionally biased region" description="Low complexity" evidence="9">
    <location>
        <begin position="396"/>
        <end position="413"/>
    </location>
</feature>
<evidence type="ECO:0000313" key="14">
    <source>
        <dbReference type="Proteomes" id="UP000245946"/>
    </source>
</evidence>
<feature type="compositionally biased region" description="Acidic residues" evidence="9">
    <location>
        <begin position="447"/>
        <end position="457"/>
    </location>
</feature>
<evidence type="ECO:0008006" key="15">
    <source>
        <dbReference type="Google" id="ProtNLM"/>
    </source>
</evidence>
<evidence type="ECO:0000256" key="2">
    <source>
        <dbReference type="ARBA" id="ARBA00008170"/>
    </source>
</evidence>
<evidence type="ECO:0000256" key="5">
    <source>
        <dbReference type="ARBA" id="ARBA00022692"/>
    </source>
</evidence>
<dbReference type="OrthoDB" id="16982at2759"/>
<feature type="compositionally biased region" description="Low complexity" evidence="9">
    <location>
        <begin position="1236"/>
        <end position="1255"/>
    </location>
</feature>
<accession>A0A316ZFF2</accession>
<evidence type="ECO:0000313" key="13">
    <source>
        <dbReference type="EMBL" id="PWN99632.1"/>
    </source>
</evidence>
<feature type="transmembrane region" description="Helical" evidence="10">
    <location>
        <begin position="757"/>
        <end position="775"/>
    </location>
</feature>
<feature type="compositionally biased region" description="Polar residues" evidence="9">
    <location>
        <begin position="372"/>
        <end position="381"/>
    </location>
</feature>
<feature type="domain" description="Sodium/calcium exchanger membrane region" evidence="11">
    <location>
        <begin position="1303"/>
        <end position="1452"/>
    </location>
</feature>
<evidence type="ECO:0000256" key="6">
    <source>
        <dbReference type="ARBA" id="ARBA00022989"/>
    </source>
</evidence>
<evidence type="ECO:0000256" key="9">
    <source>
        <dbReference type="SAM" id="MobiDB-lite"/>
    </source>
</evidence>
<feature type="region of interest" description="Disordered" evidence="9">
    <location>
        <begin position="1"/>
        <end position="468"/>
    </location>
</feature>
<evidence type="ECO:0000256" key="8">
    <source>
        <dbReference type="ARBA" id="ARBA00023136"/>
    </source>
</evidence>
<feature type="transmembrane region" description="Helical" evidence="10">
    <location>
        <begin position="1096"/>
        <end position="1116"/>
    </location>
</feature>
<keyword evidence="6 10" id="KW-1133">Transmembrane helix</keyword>
<feature type="transmembrane region" description="Helical" evidence="10">
    <location>
        <begin position="1436"/>
        <end position="1456"/>
    </location>
</feature>
<evidence type="ECO:0000256" key="7">
    <source>
        <dbReference type="ARBA" id="ARBA00023065"/>
    </source>
</evidence>
<gene>
    <name evidence="13" type="ORF">FA09DRAFT_316043</name>
</gene>
<dbReference type="GO" id="GO:0015369">
    <property type="term" value="F:calcium:proton antiporter activity"/>
    <property type="evidence" value="ECO:0007669"/>
    <property type="project" value="TreeGrafter"/>
</dbReference>
<feature type="transmembrane region" description="Helical" evidence="10">
    <location>
        <begin position="1304"/>
        <end position="1322"/>
    </location>
</feature>
<dbReference type="InterPro" id="IPR004713">
    <property type="entry name" value="CaH_exchang"/>
</dbReference>
<keyword evidence="5 10" id="KW-0812">Transmembrane</keyword>
<keyword evidence="8 10" id="KW-0472">Membrane</keyword>
<dbReference type="RefSeq" id="XP_025599911.1">
    <property type="nucleotide sequence ID" value="XM_025740830.1"/>
</dbReference>
<feature type="transmembrane region" description="Helical" evidence="10">
    <location>
        <begin position="1334"/>
        <end position="1354"/>
    </location>
</feature>
<feature type="compositionally biased region" description="Polar residues" evidence="9">
    <location>
        <begin position="273"/>
        <end position="283"/>
    </location>
</feature>
<evidence type="ECO:0000256" key="10">
    <source>
        <dbReference type="SAM" id="Phobius"/>
    </source>
</evidence>
<feature type="compositionally biased region" description="Low complexity" evidence="9">
    <location>
        <begin position="183"/>
        <end position="196"/>
    </location>
</feature>
<comment type="subcellular location">
    <subcellularLocation>
        <location evidence="1">Endomembrane system</location>
        <topology evidence="1">Multi-pass membrane protein</topology>
    </subcellularLocation>
</comment>
<dbReference type="Pfam" id="PF01699">
    <property type="entry name" value="Na_Ca_ex"/>
    <property type="match status" value="2"/>
</dbReference>
<feature type="domain" description="Sodium/calcium exchanger membrane region" evidence="11">
    <location>
        <begin position="930"/>
        <end position="1045"/>
    </location>
</feature>
<feature type="compositionally biased region" description="Gly residues" evidence="9">
    <location>
        <begin position="1"/>
        <end position="13"/>
    </location>
</feature>
<comment type="similarity">
    <text evidence="2">Belongs to the Ca(2+):cation antiporter (CaCA) (TC 2.A.19) family.</text>
</comment>
<dbReference type="InterPro" id="IPR005185">
    <property type="entry name" value="YccF"/>
</dbReference>
<dbReference type="PANTHER" id="PTHR31503">
    <property type="entry name" value="VACUOLAR CALCIUM ION TRANSPORTER"/>
    <property type="match status" value="1"/>
</dbReference>
<feature type="compositionally biased region" description="Low complexity" evidence="9">
    <location>
        <begin position="645"/>
        <end position="669"/>
    </location>
</feature>
<feature type="transmembrane region" description="Helical" evidence="10">
    <location>
        <begin position="920"/>
        <end position="947"/>
    </location>
</feature>
<feature type="region of interest" description="Disordered" evidence="9">
    <location>
        <begin position="1233"/>
        <end position="1263"/>
    </location>
</feature>
<feature type="compositionally biased region" description="Polar residues" evidence="9">
    <location>
        <begin position="1181"/>
        <end position="1199"/>
    </location>
</feature>
<dbReference type="InterPro" id="IPR004837">
    <property type="entry name" value="NaCa_Exmemb"/>
</dbReference>
<name>A0A316ZFF2_9BASI</name>
<feature type="compositionally biased region" description="Acidic residues" evidence="9">
    <location>
        <begin position="218"/>
        <end position="235"/>
    </location>
</feature>
<feature type="transmembrane region" description="Helical" evidence="10">
    <location>
        <begin position="993"/>
        <end position="1015"/>
    </location>
</feature>
<feature type="compositionally biased region" description="Polar residues" evidence="9">
    <location>
        <begin position="100"/>
        <end position="110"/>
    </location>
</feature>
<feature type="compositionally biased region" description="Basic and acidic residues" evidence="9">
    <location>
        <begin position="236"/>
        <end position="255"/>
    </location>
</feature>
<feature type="transmembrane region" description="Helical" evidence="10">
    <location>
        <begin position="1406"/>
        <end position="1429"/>
    </location>
</feature>
<feature type="transmembrane region" description="Helical" evidence="10">
    <location>
        <begin position="882"/>
        <end position="908"/>
    </location>
</feature>
<evidence type="ECO:0000256" key="1">
    <source>
        <dbReference type="ARBA" id="ARBA00004127"/>
    </source>
</evidence>
<feature type="region of interest" description="Disordered" evidence="9">
    <location>
        <begin position="620"/>
        <end position="732"/>
    </location>
</feature>
<feature type="transmembrane region" description="Helical" evidence="10">
    <location>
        <begin position="1027"/>
        <end position="1047"/>
    </location>
</feature>
<feature type="region of interest" description="Disordered" evidence="9">
    <location>
        <begin position="829"/>
        <end position="861"/>
    </location>
</feature>
<feature type="compositionally biased region" description="Basic and acidic residues" evidence="9">
    <location>
        <begin position="829"/>
        <end position="842"/>
    </location>
</feature>
<keyword evidence="3" id="KW-0813">Transport</keyword>
<feature type="transmembrane region" description="Helical" evidence="10">
    <location>
        <begin position="781"/>
        <end position="799"/>
    </location>
</feature>
<feature type="compositionally biased region" description="Polar residues" evidence="9">
    <location>
        <begin position="355"/>
        <end position="364"/>
    </location>
</feature>
<reference evidence="13 14" key="1">
    <citation type="journal article" date="2018" name="Mol. Biol. Evol.">
        <title>Broad Genomic Sampling Reveals a Smut Pathogenic Ancestry of the Fungal Clade Ustilaginomycotina.</title>
        <authorList>
            <person name="Kijpornyongpan T."/>
            <person name="Mondo S.J."/>
            <person name="Barry K."/>
            <person name="Sandor L."/>
            <person name="Lee J."/>
            <person name="Lipzen A."/>
            <person name="Pangilinan J."/>
            <person name="LaButti K."/>
            <person name="Hainaut M."/>
            <person name="Henrissat B."/>
            <person name="Grigoriev I.V."/>
            <person name="Spatafora J.W."/>
            <person name="Aime M.C."/>
        </authorList>
    </citation>
    <scope>NUCLEOTIDE SEQUENCE [LARGE SCALE GENOMIC DNA]</scope>
    <source>
        <strain evidence="13 14">MCA 4186</strain>
    </source>
</reference>
<dbReference type="GeneID" id="37268374"/>
<feature type="transmembrane region" description="Helical" evidence="10">
    <location>
        <begin position="1375"/>
        <end position="1394"/>
    </location>
</feature>
<protein>
    <recommendedName>
        <fullName evidence="15">Calcium permease</fullName>
    </recommendedName>
</protein>
<dbReference type="InterPro" id="IPR044880">
    <property type="entry name" value="NCX_ion-bd_dom_sf"/>
</dbReference>
<dbReference type="Gene3D" id="1.20.1420.30">
    <property type="entry name" value="NCX, central ion-binding region"/>
    <property type="match status" value="1"/>
</dbReference>
<feature type="compositionally biased region" description="Low complexity" evidence="9">
    <location>
        <begin position="15"/>
        <end position="29"/>
    </location>
</feature>
<feature type="domain" description="Inner membrane component" evidence="12">
    <location>
        <begin position="524"/>
        <end position="574"/>
    </location>
</feature>
<dbReference type="Pfam" id="PF03733">
    <property type="entry name" value="YccF"/>
    <property type="match status" value="1"/>
</dbReference>
<sequence length="1522" mass="161636">MSGPQPSGGGPGGTQPPSARRTLSSTSSTGNETEREDSRRHAAAAAPSDEHAALSTTPTQSHVARGTLSAMPREPSVSWSQHGSEPSHAGAGSTIGRGSAPQQRPSASLTPRSSSVRRDPSSAARSTSYAPSDIDTVSAVSASEFSSGEEDAGGRTAQSATLRGRAPQQAGTGRAETGPVSVSLSRATGASTASRAGNRRASVVRDARRGSVARRNSDEDEDRFGPLDDEDDEVEHLDRGEELVRRRMKARQKEKAARRKKEKAVERERLRAQQGSVASQNVPASPGGQGPRSPTLEREGRPTYIAMPTPSSEVGPGTLSPGLSSAGGLPALSPGIYRGPTTYPSPHSHIRRPSHNQQQPQSQLGGRRMSGAQASGASTVTRAPGAGGLDVFSDAGAAPSEVPASSVAGSVVDGGDDEERDTVAGLATEAARTEAGSRLGDEVDVAHEEEEDDDDEATPSGSGGEDDVEYTLKDRQDAINIEHPFGLPIWKPALYKKSRTVTRNAESALHSTPSAAAGRHLLPGNLLWTLLFGSWLCVLCLAAALLLVVVPVGGARYGRVLWELGCYLLWPFGKYVEIDVSPTSGERGVSWVEQPHDAEVAYENAFTPVAARFPHDHAHRIPFNSRGRSGDYSDYNAAQPDGTVRASSRAAESGEASGSGSASGSGTETGAHDAAEGPGSTLSARSAQAIAQGPGETSPLKGKARAATYGATADSEEGGSSNSGGGARKEDRVSEELDVYEYVHDDQGRDVGRRGRIFGTLAFGLLFWLVVAPLMGLVCLALWGMVFTIPMAKLTWVLLKNLSSQPLALHFRSAPGNALSANHDEFGATAEEDHSDGKDFLRPLRPGQFAPRPKARRDGERQRRSKILLCTYRAMGLQYYKYTVGGVNILFVNTLPFVFFTIFDFFFVEAYVHRHHITTGFLAAISSQGALFVFALGSVLPLSYFIGMAVASISAQSSIGMGAVINATFGSIVEIILYAIALTQNKARLVEGSLVGSILAGVLLMPGLSMCSGATRRKEQRFNARSAGVTSTMLIMAIIGILTPTMFYQIYGTFHLTCTGCPSGHHAGDTWSCKRCFYEHIPPATDPFYQENVKGLMYTCTVVLVLSYAIGLWFSLRTHASQIWQNPNPVPAPHGAAPSAHVYHTNTGASTAPGAISIPGAQRASIYKRLLPSSVVQQLLPTQRPTSQANSQAGGTLRSQRGAPGDLPPLQLPEGLSQEEYARAVALTTSAFMHGQQHQHQQQQAQQQQQQQQQQTSQLSANQAIPRSTMHEPAPRHVSMHEAHDDGGGHGGHDAPSWTRNQSLIVLLSCTVLYAIIAEILVDAVDVVLDGSGIDIKLLGVTLFALVPNATEFMNAMSFAINGNIALSMEIGSAYALQVCLIQIPAMVAFSAWYNHDRAASALTSFSLIFPRWDVIAVIFSVFLLTYTYTEARSNYYRGSILILSYVVLVSGFVFAPSSGDTEDPGEDGQGYTPAPPLSFALMGGSFGGSPVPALHASSQPQHALTPAFSVLAAMFQSLWAR</sequence>
<dbReference type="EMBL" id="KZ819287">
    <property type="protein sequence ID" value="PWN99632.1"/>
    <property type="molecule type" value="Genomic_DNA"/>
</dbReference>
<evidence type="ECO:0000259" key="12">
    <source>
        <dbReference type="Pfam" id="PF03733"/>
    </source>
</evidence>
<organism evidence="13 14">
    <name type="scientific">Tilletiopsis washingtonensis</name>
    <dbReference type="NCBI Taxonomy" id="58919"/>
    <lineage>
        <taxon>Eukaryota</taxon>
        <taxon>Fungi</taxon>
        <taxon>Dikarya</taxon>
        <taxon>Basidiomycota</taxon>
        <taxon>Ustilaginomycotina</taxon>
        <taxon>Exobasidiomycetes</taxon>
        <taxon>Entylomatales</taxon>
        <taxon>Entylomatales incertae sedis</taxon>
        <taxon>Tilletiopsis</taxon>
    </lineage>
</organism>
<keyword evidence="4" id="KW-0597">Phosphoprotein</keyword>
<evidence type="ECO:0000256" key="4">
    <source>
        <dbReference type="ARBA" id="ARBA00022553"/>
    </source>
</evidence>
<dbReference type="PANTHER" id="PTHR31503:SF10">
    <property type="entry name" value="VNX1 PROTEIN"/>
    <property type="match status" value="1"/>
</dbReference>
<proteinExistence type="inferred from homology"/>
<keyword evidence="14" id="KW-1185">Reference proteome</keyword>
<feature type="transmembrane region" description="Helical" evidence="10">
    <location>
        <begin position="526"/>
        <end position="550"/>
    </location>
</feature>